<dbReference type="InterPro" id="IPR012310">
    <property type="entry name" value="DNA_ligase_ATP-dep_cent"/>
</dbReference>
<feature type="region of interest" description="Disordered" evidence="3">
    <location>
        <begin position="439"/>
        <end position="555"/>
    </location>
</feature>
<evidence type="ECO:0000259" key="4">
    <source>
        <dbReference type="PROSITE" id="PS50160"/>
    </source>
</evidence>
<dbReference type="Gene3D" id="3.30.470.30">
    <property type="entry name" value="DNA ligase/mRNA capping enzyme"/>
    <property type="match status" value="1"/>
</dbReference>
<feature type="compositionally biased region" description="Acidic residues" evidence="3">
    <location>
        <begin position="448"/>
        <end position="463"/>
    </location>
</feature>
<proteinExistence type="inferred from homology"/>
<keyword evidence="6" id="KW-1185">Reference proteome</keyword>
<feature type="compositionally biased region" description="Low complexity" evidence="3">
    <location>
        <begin position="493"/>
        <end position="506"/>
    </location>
</feature>
<dbReference type="GO" id="GO:0005524">
    <property type="term" value="F:ATP binding"/>
    <property type="evidence" value="ECO:0007669"/>
    <property type="project" value="InterPro"/>
</dbReference>
<protein>
    <recommendedName>
        <fullName evidence="4">ATP-dependent DNA ligase family profile domain-containing protein</fullName>
    </recommendedName>
</protein>
<dbReference type="GO" id="GO:0006281">
    <property type="term" value="P:DNA repair"/>
    <property type="evidence" value="ECO:0007669"/>
    <property type="project" value="InterPro"/>
</dbReference>
<sequence length="555" mass="61482">MRCFYRSGVECTNDVQDLLPAARSPHAHHVRLAFGGDPAEVLCRSGDAATRKRYTWLEKALARVTDAQREAFVRTDVVLDGERLVHDASTCELLVYDECETREGKYDELGTGRGISAFGTIFWLRTSEDGSPSRYSRRDARRHYEVKVFDVLRYGDEDVLHRPFHERRALLECFIALPHYLELTNAERVDLSAPERPLESAFKAARDAGEEGLMVKAADKPYAPNARNNVLKVKAEFIEGLGDTLTLLLLGARAPRWLGPAPVPDSRSVADSPKGNRHRLVEFAIGARSTAGISKVAPTAGEEDCVRWLFNSSPLAWQGALGQVDLDRLWRRLTQGPTPLMRRLRADEEPPAWMLDCPTGGTVRPHYVLVDPAAAPLVEVRGSRFLRRYDIDTDASSNKNIPWTLRFPRVMKWCEATDGVVADTVRSFREKAVLAFSHSAPHNTTSCPDEDDSEEEGEEESEAEPPLLQPKPLSWQPRPGRPWFQAESRDDGPSAAASSSMPPSASLVGAAGTRSGGPGANSRKRPLIADMYQGWESGDTPPDLDAWAAGQYEGR</sequence>
<evidence type="ECO:0000313" key="5">
    <source>
        <dbReference type="EnsemblProtists" id="EOD16291"/>
    </source>
</evidence>
<dbReference type="PROSITE" id="PS50160">
    <property type="entry name" value="DNA_LIGASE_A3"/>
    <property type="match status" value="1"/>
</dbReference>
<dbReference type="STRING" id="2903.R1DZS3"/>
<reference evidence="6" key="1">
    <citation type="journal article" date="2013" name="Nature">
        <title>Pan genome of the phytoplankton Emiliania underpins its global distribution.</title>
        <authorList>
            <person name="Read B.A."/>
            <person name="Kegel J."/>
            <person name="Klute M.J."/>
            <person name="Kuo A."/>
            <person name="Lefebvre S.C."/>
            <person name="Maumus F."/>
            <person name="Mayer C."/>
            <person name="Miller J."/>
            <person name="Monier A."/>
            <person name="Salamov A."/>
            <person name="Young J."/>
            <person name="Aguilar M."/>
            <person name="Claverie J.M."/>
            <person name="Frickenhaus S."/>
            <person name="Gonzalez K."/>
            <person name="Herman E.K."/>
            <person name="Lin Y.C."/>
            <person name="Napier J."/>
            <person name="Ogata H."/>
            <person name="Sarno A.F."/>
            <person name="Shmutz J."/>
            <person name="Schroeder D."/>
            <person name="de Vargas C."/>
            <person name="Verret F."/>
            <person name="von Dassow P."/>
            <person name="Valentin K."/>
            <person name="Van de Peer Y."/>
            <person name="Wheeler G."/>
            <person name="Dacks J.B."/>
            <person name="Delwiche C.F."/>
            <person name="Dyhrman S.T."/>
            <person name="Glockner G."/>
            <person name="John U."/>
            <person name="Richards T."/>
            <person name="Worden A.Z."/>
            <person name="Zhang X."/>
            <person name="Grigoriev I.V."/>
            <person name="Allen A.E."/>
            <person name="Bidle K."/>
            <person name="Borodovsky M."/>
            <person name="Bowler C."/>
            <person name="Brownlee C."/>
            <person name="Cock J.M."/>
            <person name="Elias M."/>
            <person name="Gladyshev V.N."/>
            <person name="Groth M."/>
            <person name="Guda C."/>
            <person name="Hadaegh A."/>
            <person name="Iglesias-Rodriguez M.D."/>
            <person name="Jenkins J."/>
            <person name="Jones B.M."/>
            <person name="Lawson T."/>
            <person name="Leese F."/>
            <person name="Lindquist E."/>
            <person name="Lobanov A."/>
            <person name="Lomsadze A."/>
            <person name="Malik S.B."/>
            <person name="Marsh M.E."/>
            <person name="Mackinder L."/>
            <person name="Mock T."/>
            <person name="Mueller-Roeber B."/>
            <person name="Pagarete A."/>
            <person name="Parker M."/>
            <person name="Probert I."/>
            <person name="Quesneville H."/>
            <person name="Raines C."/>
            <person name="Rensing S.A."/>
            <person name="Riano-Pachon D.M."/>
            <person name="Richier S."/>
            <person name="Rokitta S."/>
            <person name="Shiraiwa Y."/>
            <person name="Soanes D.M."/>
            <person name="van der Giezen M."/>
            <person name="Wahlund T.M."/>
            <person name="Williams B."/>
            <person name="Wilson W."/>
            <person name="Wolfe G."/>
            <person name="Wurch L.L."/>
        </authorList>
    </citation>
    <scope>NUCLEOTIDE SEQUENCE</scope>
</reference>
<dbReference type="SUPFAM" id="SSF56091">
    <property type="entry name" value="DNA ligase/mRNA capping enzyme, catalytic domain"/>
    <property type="match status" value="1"/>
</dbReference>
<dbReference type="RefSeq" id="XP_005768720.1">
    <property type="nucleotide sequence ID" value="XM_005768663.1"/>
</dbReference>
<dbReference type="GO" id="GO:0003910">
    <property type="term" value="F:DNA ligase (ATP) activity"/>
    <property type="evidence" value="ECO:0007669"/>
    <property type="project" value="InterPro"/>
</dbReference>
<name>A0A0D3IYF6_EMIH1</name>
<dbReference type="InterPro" id="IPR050191">
    <property type="entry name" value="ATP-dep_DNA_ligase"/>
</dbReference>
<dbReference type="Pfam" id="PF01068">
    <property type="entry name" value="DNA_ligase_A_M"/>
    <property type="match status" value="1"/>
</dbReference>
<organism evidence="5 6">
    <name type="scientific">Emiliania huxleyi (strain CCMP1516)</name>
    <dbReference type="NCBI Taxonomy" id="280463"/>
    <lineage>
        <taxon>Eukaryota</taxon>
        <taxon>Haptista</taxon>
        <taxon>Haptophyta</taxon>
        <taxon>Prymnesiophyceae</taxon>
        <taxon>Isochrysidales</taxon>
        <taxon>Noelaerhabdaceae</taxon>
        <taxon>Emiliania</taxon>
    </lineage>
</organism>
<keyword evidence="2" id="KW-0436">Ligase</keyword>
<comment type="similarity">
    <text evidence="1">Belongs to the ATP-dependent DNA ligase family.</text>
</comment>
<dbReference type="HOGENOM" id="CLU_024774_0_0_1"/>
<accession>A0A0D3IYF6</accession>
<dbReference type="EnsemblProtists" id="EOD16291">
    <property type="protein sequence ID" value="EOD16291"/>
    <property type="gene ID" value="EMIHUDRAFT_310905"/>
</dbReference>
<evidence type="ECO:0000256" key="2">
    <source>
        <dbReference type="ARBA" id="ARBA00022598"/>
    </source>
</evidence>
<dbReference type="PaxDb" id="2903-EOD16291"/>
<dbReference type="Proteomes" id="UP000013827">
    <property type="component" value="Unassembled WGS sequence"/>
</dbReference>
<reference evidence="5" key="2">
    <citation type="submission" date="2024-10" db="UniProtKB">
        <authorList>
            <consortium name="EnsemblProtists"/>
        </authorList>
    </citation>
    <scope>IDENTIFICATION</scope>
</reference>
<dbReference type="GeneID" id="17262451"/>
<dbReference type="PANTHER" id="PTHR45674">
    <property type="entry name" value="DNA LIGASE 1/3 FAMILY MEMBER"/>
    <property type="match status" value="1"/>
</dbReference>
<evidence type="ECO:0000313" key="6">
    <source>
        <dbReference type="Proteomes" id="UP000013827"/>
    </source>
</evidence>
<dbReference type="KEGG" id="ehx:EMIHUDRAFT_310905"/>
<evidence type="ECO:0000256" key="3">
    <source>
        <dbReference type="SAM" id="MobiDB-lite"/>
    </source>
</evidence>
<dbReference type="GO" id="GO:0006310">
    <property type="term" value="P:DNA recombination"/>
    <property type="evidence" value="ECO:0007669"/>
    <property type="project" value="InterPro"/>
</dbReference>
<dbReference type="AlphaFoldDB" id="A0A0D3IYF6"/>
<feature type="domain" description="ATP-dependent DNA ligase family profile" evidence="4">
    <location>
        <begin position="148"/>
        <end position="277"/>
    </location>
</feature>
<dbReference type="PANTHER" id="PTHR45674:SF4">
    <property type="entry name" value="DNA LIGASE 1"/>
    <property type="match status" value="1"/>
</dbReference>
<evidence type="ECO:0000256" key="1">
    <source>
        <dbReference type="ARBA" id="ARBA00007572"/>
    </source>
</evidence>